<feature type="transmembrane region" description="Helical" evidence="12">
    <location>
        <begin position="195"/>
        <end position="214"/>
    </location>
</feature>
<dbReference type="PANTHER" id="PTHR14269:SF61">
    <property type="entry name" value="CDP-DIACYLGLYCEROL--SERINE O-PHOSPHATIDYLTRANSFERASE"/>
    <property type="match status" value="1"/>
</dbReference>
<keyword evidence="10" id="KW-1208">Phospholipid metabolism</keyword>
<dbReference type="PROSITE" id="PS00379">
    <property type="entry name" value="CDP_ALCOHOL_P_TRANSF"/>
    <property type="match status" value="1"/>
</dbReference>
<comment type="subcellular location">
    <subcellularLocation>
        <location evidence="1">Membrane</location>
        <topology evidence="1">Multi-pass membrane protein</topology>
    </subcellularLocation>
</comment>
<protein>
    <submittedName>
        <fullName evidence="13">CDP-alcohol phosphatidyltransferase family protein</fullName>
    </submittedName>
</protein>
<evidence type="ECO:0000313" key="13">
    <source>
        <dbReference type="EMBL" id="MBC9812314.1"/>
    </source>
</evidence>
<dbReference type="InterPro" id="IPR043130">
    <property type="entry name" value="CDP-OH_PTrfase_TM_dom"/>
</dbReference>
<evidence type="ECO:0000256" key="9">
    <source>
        <dbReference type="ARBA" id="ARBA00023209"/>
    </source>
</evidence>
<keyword evidence="3" id="KW-0444">Lipid biosynthesis</keyword>
<evidence type="ECO:0000256" key="3">
    <source>
        <dbReference type="ARBA" id="ARBA00022516"/>
    </source>
</evidence>
<dbReference type="RefSeq" id="WP_163489710.1">
    <property type="nucleotide sequence ID" value="NZ_JACVEL010000004.1"/>
</dbReference>
<dbReference type="GO" id="GO:0016780">
    <property type="term" value="F:phosphotransferase activity, for other substituted phosphate groups"/>
    <property type="evidence" value="ECO:0007669"/>
    <property type="project" value="InterPro"/>
</dbReference>
<evidence type="ECO:0000256" key="1">
    <source>
        <dbReference type="ARBA" id="ARBA00004141"/>
    </source>
</evidence>
<dbReference type="InterPro" id="IPR048254">
    <property type="entry name" value="CDP_ALCOHOL_P_TRANSF_CS"/>
</dbReference>
<keyword evidence="6 12" id="KW-1133">Transmembrane helix</keyword>
<dbReference type="AlphaFoldDB" id="A0A8J6PIN5"/>
<dbReference type="GO" id="GO:0008654">
    <property type="term" value="P:phospholipid biosynthetic process"/>
    <property type="evidence" value="ECO:0007669"/>
    <property type="project" value="UniProtKB-KW"/>
</dbReference>
<evidence type="ECO:0000256" key="7">
    <source>
        <dbReference type="ARBA" id="ARBA00023098"/>
    </source>
</evidence>
<dbReference type="InterPro" id="IPR050324">
    <property type="entry name" value="CDP-alcohol_PTase-I"/>
</dbReference>
<dbReference type="Pfam" id="PF01066">
    <property type="entry name" value="CDP-OH_P_transf"/>
    <property type="match status" value="1"/>
</dbReference>
<dbReference type="EMBL" id="JACVEL010000004">
    <property type="protein sequence ID" value="MBC9812314.1"/>
    <property type="molecule type" value="Genomic_DNA"/>
</dbReference>
<dbReference type="PANTHER" id="PTHR14269">
    <property type="entry name" value="CDP-DIACYLGLYCEROL--GLYCEROL-3-PHOSPHATE 3-PHOSPHATIDYLTRANSFERASE-RELATED"/>
    <property type="match status" value="1"/>
</dbReference>
<keyword evidence="9" id="KW-0594">Phospholipid biosynthesis</keyword>
<comment type="caution">
    <text evidence="13">The sequence shown here is derived from an EMBL/GenBank/DDBJ whole genome shotgun (WGS) entry which is preliminary data.</text>
</comment>
<feature type="transmembrane region" description="Helical" evidence="12">
    <location>
        <begin position="38"/>
        <end position="55"/>
    </location>
</feature>
<feature type="transmembrane region" description="Helical" evidence="12">
    <location>
        <begin position="128"/>
        <end position="148"/>
    </location>
</feature>
<evidence type="ECO:0000256" key="4">
    <source>
        <dbReference type="ARBA" id="ARBA00022679"/>
    </source>
</evidence>
<evidence type="ECO:0000256" key="2">
    <source>
        <dbReference type="ARBA" id="ARBA00010441"/>
    </source>
</evidence>
<dbReference type="GO" id="GO:0016020">
    <property type="term" value="C:membrane"/>
    <property type="evidence" value="ECO:0007669"/>
    <property type="project" value="UniProtKB-SubCell"/>
</dbReference>
<evidence type="ECO:0000256" key="5">
    <source>
        <dbReference type="ARBA" id="ARBA00022692"/>
    </source>
</evidence>
<feature type="transmembrane region" description="Helical" evidence="12">
    <location>
        <begin position="14"/>
        <end position="31"/>
    </location>
</feature>
<feature type="transmembrane region" description="Helical" evidence="12">
    <location>
        <begin position="160"/>
        <end position="183"/>
    </location>
</feature>
<sequence>MCILAHEMFNLPNLMTAGNLLCGISSIFMVFSGQLEIACYLIYLAAVLDFLDGFIARKLNQMSELGKQLDSLADMVTFGVAPGILVCVLLIIQTQGGLSIKYDLSLSEQVFMSVTAFFSPIVSGDWSAVNYLCFSGLIIPFFSLFRLAKFNIDTRQSESFIGLPTPANTIFFTSFPLLIAYYYNAGIENNVLNTVLTPWVLISITTLMSVLLIAELPLFSLKFKHFKWNGNEIKFIFLGCCLILIPILFAWAIPIIIILYLILSVIENKRKKHAA</sequence>
<gene>
    <name evidence="13" type="ORF">H9Y05_07445</name>
</gene>
<evidence type="ECO:0000313" key="14">
    <source>
        <dbReference type="Proteomes" id="UP000652681"/>
    </source>
</evidence>
<name>A0A8J6PIN5_9FLAO</name>
<evidence type="ECO:0000256" key="12">
    <source>
        <dbReference type="SAM" id="Phobius"/>
    </source>
</evidence>
<keyword evidence="4 11" id="KW-0808">Transferase</keyword>
<reference evidence="13" key="1">
    <citation type="submission" date="2020-09" db="EMBL/GenBank/DDBJ databases">
        <title>Taishania pollutisoli gen. nov., sp. nov., Isolated from Tetrabromobisphenol A-Contaminated Soil.</title>
        <authorList>
            <person name="Chen Q."/>
        </authorList>
    </citation>
    <scope>NUCLEOTIDE SEQUENCE</scope>
    <source>
        <strain evidence="13">CZZ-1</strain>
    </source>
</reference>
<keyword evidence="14" id="KW-1185">Reference proteome</keyword>
<dbReference type="Gene3D" id="1.20.120.1760">
    <property type="match status" value="1"/>
</dbReference>
<evidence type="ECO:0000256" key="6">
    <source>
        <dbReference type="ARBA" id="ARBA00022989"/>
    </source>
</evidence>
<evidence type="ECO:0000256" key="8">
    <source>
        <dbReference type="ARBA" id="ARBA00023136"/>
    </source>
</evidence>
<evidence type="ECO:0000256" key="11">
    <source>
        <dbReference type="RuleBase" id="RU003750"/>
    </source>
</evidence>
<evidence type="ECO:0000256" key="10">
    <source>
        <dbReference type="ARBA" id="ARBA00023264"/>
    </source>
</evidence>
<dbReference type="Proteomes" id="UP000652681">
    <property type="component" value="Unassembled WGS sequence"/>
</dbReference>
<dbReference type="InterPro" id="IPR000462">
    <property type="entry name" value="CDP-OH_P_trans"/>
</dbReference>
<organism evidence="13 14">
    <name type="scientific">Taishania pollutisoli</name>
    <dbReference type="NCBI Taxonomy" id="2766479"/>
    <lineage>
        <taxon>Bacteria</taxon>
        <taxon>Pseudomonadati</taxon>
        <taxon>Bacteroidota</taxon>
        <taxon>Flavobacteriia</taxon>
        <taxon>Flavobacteriales</taxon>
        <taxon>Crocinitomicaceae</taxon>
        <taxon>Taishania</taxon>
    </lineage>
</organism>
<accession>A0A8J6PIN5</accession>
<comment type="similarity">
    <text evidence="2 11">Belongs to the CDP-alcohol phosphatidyltransferase class-I family.</text>
</comment>
<keyword evidence="5 12" id="KW-0812">Transmembrane</keyword>
<feature type="transmembrane region" description="Helical" evidence="12">
    <location>
        <begin position="75"/>
        <end position="92"/>
    </location>
</feature>
<proteinExistence type="inferred from homology"/>
<keyword evidence="7" id="KW-0443">Lipid metabolism</keyword>
<keyword evidence="8 12" id="KW-0472">Membrane</keyword>
<feature type="transmembrane region" description="Helical" evidence="12">
    <location>
        <begin position="235"/>
        <end position="263"/>
    </location>
</feature>